<organism evidence="1 2">
    <name type="scientific">Succiniclasticum ruminis DSM 9236</name>
    <dbReference type="NCBI Taxonomy" id="1123323"/>
    <lineage>
        <taxon>Bacteria</taxon>
        <taxon>Bacillati</taxon>
        <taxon>Bacillota</taxon>
        <taxon>Negativicutes</taxon>
        <taxon>Acidaminococcales</taxon>
        <taxon>Acidaminococcaceae</taxon>
        <taxon>Succiniclasticum</taxon>
    </lineage>
</organism>
<proteinExistence type="predicted"/>
<evidence type="ECO:0000313" key="2">
    <source>
        <dbReference type="Proteomes" id="UP000198896"/>
    </source>
</evidence>
<keyword evidence="2" id="KW-1185">Reference proteome</keyword>
<protein>
    <submittedName>
        <fullName evidence="1">Uncharacterized protein</fullName>
    </submittedName>
</protein>
<dbReference type="EMBL" id="FONL01000010">
    <property type="protein sequence ID" value="SFE60521.1"/>
    <property type="molecule type" value="Genomic_DNA"/>
</dbReference>
<name>A0A1I2BWQ1_9FIRM</name>
<evidence type="ECO:0000313" key="1">
    <source>
        <dbReference type="EMBL" id="SFE60521.1"/>
    </source>
</evidence>
<accession>A0A1I2BWQ1</accession>
<reference evidence="1 2" key="1">
    <citation type="submission" date="2016-10" db="EMBL/GenBank/DDBJ databases">
        <authorList>
            <person name="de Groot N.N."/>
        </authorList>
    </citation>
    <scope>NUCLEOTIDE SEQUENCE [LARGE SCALE GENOMIC DNA]</scope>
    <source>
        <strain evidence="1 2">DSM 9236</strain>
    </source>
</reference>
<dbReference type="Proteomes" id="UP000198896">
    <property type="component" value="Unassembled WGS sequence"/>
</dbReference>
<dbReference type="AlphaFoldDB" id="A0A1I2BWQ1"/>
<dbReference type="STRING" id="1123323.SAMN05216245_11038"/>
<sequence length="63" mass="7604">MNVYEFMHQLKLCKKYLTPQQYRTLKGQAVKGNVAEAEKGLQRLLRKEQREVHTWHSRCNRCQ</sequence>
<gene>
    <name evidence="1" type="ORF">SAMN05216245_11038</name>
</gene>